<comment type="caution">
    <text evidence="1">The sequence shown here is derived from an EMBL/GenBank/DDBJ whole genome shotgun (WGS) entry which is preliminary data.</text>
</comment>
<accession>A0ACB8QAY2</accession>
<reference evidence="1" key="2">
    <citation type="journal article" date="2022" name="New Phytol.">
        <title>Evolutionary transition to the ectomycorrhizal habit in the genomes of a hyperdiverse lineage of mushroom-forming fungi.</title>
        <authorList>
            <person name="Looney B."/>
            <person name="Miyauchi S."/>
            <person name="Morin E."/>
            <person name="Drula E."/>
            <person name="Courty P.E."/>
            <person name="Kohler A."/>
            <person name="Kuo A."/>
            <person name="LaButti K."/>
            <person name="Pangilinan J."/>
            <person name="Lipzen A."/>
            <person name="Riley R."/>
            <person name="Andreopoulos W."/>
            <person name="He G."/>
            <person name="Johnson J."/>
            <person name="Nolan M."/>
            <person name="Tritt A."/>
            <person name="Barry K.W."/>
            <person name="Grigoriev I.V."/>
            <person name="Nagy L.G."/>
            <person name="Hibbett D."/>
            <person name="Henrissat B."/>
            <person name="Matheny P.B."/>
            <person name="Labbe J."/>
            <person name="Martin F.M."/>
        </authorList>
    </citation>
    <scope>NUCLEOTIDE SEQUENCE</scope>
    <source>
        <strain evidence="1">EC-137</strain>
    </source>
</reference>
<dbReference type="EMBL" id="MU273718">
    <property type="protein sequence ID" value="KAI0028853.1"/>
    <property type="molecule type" value="Genomic_DNA"/>
</dbReference>
<keyword evidence="2" id="KW-1185">Reference proteome</keyword>
<gene>
    <name evidence="1" type="ORF">K488DRAFT_73448</name>
</gene>
<sequence>MASSPSLARPTENPIQLDLSNTLGCVLIGVCLSLVLYGVGSMQAILVGRIMILIPNVKLRERSCETEDDGRWALVGLPAFTRWDKHAMAQIDRAMSTAHEALGFTYLWTALIQDYGGIQKLSKLSRHVSLREARLSTLIAHPAGQLQNWLQTLVTSIVELYFIHRVWRFALRRYSSAFLALVVLALWHPACYTYLLFAGFDQPASLLSTPFILGLGISALAAEVVVDVSIVTGLLALLSAHYPLTPSSRVVVYRLQLIVVNTGLFTVLLATCALFFYAWRPHVFLYRPFYTSFSSSYFCCLLTNLNTRRFDAGLILVPEAV</sequence>
<evidence type="ECO:0000313" key="2">
    <source>
        <dbReference type="Proteomes" id="UP000814128"/>
    </source>
</evidence>
<protein>
    <submittedName>
        <fullName evidence="1">Uncharacterized protein</fullName>
    </submittedName>
</protein>
<organism evidence="1 2">
    <name type="scientific">Vararia minispora EC-137</name>
    <dbReference type="NCBI Taxonomy" id="1314806"/>
    <lineage>
        <taxon>Eukaryota</taxon>
        <taxon>Fungi</taxon>
        <taxon>Dikarya</taxon>
        <taxon>Basidiomycota</taxon>
        <taxon>Agaricomycotina</taxon>
        <taxon>Agaricomycetes</taxon>
        <taxon>Russulales</taxon>
        <taxon>Lachnocladiaceae</taxon>
        <taxon>Vararia</taxon>
    </lineage>
</organism>
<evidence type="ECO:0000313" key="1">
    <source>
        <dbReference type="EMBL" id="KAI0028853.1"/>
    </source>
</evidence>
<name>A0ACB8QAY2_9AGAM</name>
<proteinExistence type="predicted"/>
<reference evidence="1" key="1">
    <citation type="submission" date="2021-02" db="EMBL/GenBank/DDBJ databases">
        <authorList>
            <consortium name="DOE Joint Genome Institute"/>
            <person name="Ahrendt S."/>
            <person name="Looney B.P."/>
            <person name="Miyauchi S."/>
            <person name="Morin E."/>
            <person name="Drula E."/>
            <person name="Courty P.E."/>
            <person name="Chicoki N."/>
            <person name="Fauchery L."/>
            <person name="Kohler A."/>
            <person name="Kuo A."/>
            <person name="Labutti K."/>
            <person name="Pangilinan J."/>
            <person name="Lipzen A."/>
            <person name="Riley R."/>
            <person name="Andreopoulos W."/>
            <person name="He G."/>
            <person name="Johnson J."/>
            <person name="Barry K.W."/>
            <person name="Grigoriev I.V."/>
            <person name="Nagy L."/>
            <person name="Hibbett D."/>
            <person name="Henrissat B."/>
            <person name="Matheny P.B."/>
            <person name="Labbe J."/>
            <person name="Martin F."/>
        </authorList>
    </citation>
    <scope>NUCLEOTIDE SEQUENCE</scope>
    <source>
        <strain evidence="1">EC-137</strain>
    </source>
</reference>
<dbReference type="Proteomes" id="UP000814128">
    <property type="component" value="Unassembled WGS sequence"/>
</dbReference>